<dbReference type="EMBL" id="RPFZ01000001">
    <property type="protein sequence ID" value="RPF72325.1"/>
    <property type="molecule type" value="Genomic_DNA"/>
</dbReference>
<organism evidence="2 3">
    <name type="scientific">Aurantiacibacter spongiae</name>
    <dbReference type="NCBI Taxonomy" id="2488860"/>
    <lineage>
        <taxon>Bacteria</taxon>
        <taxon>Pseudomonadati</taxon>
        <taxon>Pseudomonadota</taxon>
        <taxon>Alphaproteobacteria</taxon>
        <taxon>Sphingomonadales</taxon>
        <taxon>Erythrobacteraceae</taxon>
        <taxon>Aurantiacibacter</taxon>
    </lineage>
</organism>
<sequence length="145" mass="15577">MSGAGGPPRWWQMPMTLRMTQGEYRANVTGINIVFGAVLGFVLADTAALSTTDFIVLLLLNAGIVVTILYLGSSPYRLCYGVTAVAMIALLPLVLDDAVAATVPRLQATLGVWTAVVIVVELMPREKPAPYGRDTTERIEADEPE</sequence>
<evidence type="ECO:0000256" key="1">
    <source>
        <dbReference type="SAM" id="Phobius"/>
    </source>
</evidence>
<keyword evidence="1" id="KW-1133">Transmembrane helix</keyword>
<keyword evidence="3" id="KW-1185">Reference proteome</keyword>
<keyword evidence="1" id="KW-0472">Membrane</keyword>
<protein>
    <recommendedName>
        <fullName evidence="4">SPW repeat-containing protein</fullName>
    </recommendedName>
</protein>
<keyword evidence="1" id="KW-0812">Transmembrane</keyword>
<gene>
    <name evidence="2" type="ORF">EG799_12350</name>
</gene>
<accession>A0A3N5DN27</accession>
<evidence type="ECO:0000313" key="2">
    <source>
        <dbReference type="EMBL" id="RPF72325.1"/>
    </source>
</evidence>
<name>A0A3N5DN27_9SPHN</name>
<comment type="caution">
    <text evidence="2">The sequence shown here is derived from an EMBL/GenBank/DDBJ whole genome shotgun (WGS) entry which is preliminary data.</text>
</comment>
<evidence type="ECO:0008006" key="4">
    <source>
        <dbReference type="Google" id="ProtNLM"/>
    </source>
</evidence>
<feature type="transmembrane region" description="Helical" evidence="1">
    <location>
        <begin position="54"/>
        <end position="71"/>
    </location>
</feature>
<evidence type="ECO:0000313" key="3">
    <source>
        <dbReference type="Proteomes" id="UP000275232"/>
    </source>
</evidence>
<dbReference type="OrthoDB" id="6003509at2"/>
<proteinExistence type="predicted"/>
<feature type="transmembrane region" description="Helical" evidence="1">
    <location>
        <begin position="78"/>
        <end position="95"/>
    </location>
</feature>
<dbReference type="Proteomes" id="UP000275232">
    <property type="component" value="Unassembled WGS sequence"/>
</dbReference>
<reference evidence="2 3" key="1">
    <citation type="submission" date="2018-11" db="EMBL/GenBank/DDBJ databases">
        <title>Erythrobacter spongiae sp. nov., isolated from a marine sponge.</title>
        <authorList>
            <person name="Zhuang L."/>
            <person name="Luo L."/>
        </authorList>
    </citation>
    <scope>NUCLEOTIDE SEQUENCE [LARGE SCALE GENOMIC DNA]</scope>
    <source>
        <strain evidence="2 3">HN-E23</strain>
    </source>
</reference>
<dbReference type="AlphaFoldDB" id="A0A3N5DN27"/>
<dbReference type="RefSeq" id="WP_123881707.1">
    <property type="nucleotide sequence ID" value="NZ_RPFZ01000001.1"/>
</dbReference>
<feature type="transmembrane region" description="Helical" evidence="1">
    <location>
        <begin position="28"/>
        <end position="48"/>
    </location>
</feature>